<proteinExistence type="predicted"/>
<organism evidence="1 2">
    <name type="scientific">Staurois parvus</name>
    <dbReference type="NCBI Taxonomy" id="386267"/>
    <lineage>
        <taxon>Eukaryota</taxon>
        <taxon>Metazoa</taxon>
        <taxon>Chordata</taxon>
        <taxon>Craniata</taxon>
        <taxon>Vertebrata</taxon>
        <taxon>Euteleostomi</taxon>
        <taxon>Amphibia</taxon>
        <taxon>Batrachia</taxon>
        <taxon>Anura</taxon>
        <taxon>Neobatrachia</taxon>
        <taxon>Ranoidea</taxon>
        <taxon>Ranidae</taxon>
        <taxon>Staurois</taxon>
    </lineage>
</organism>
<dbReference type="Proteomes" id="UP001162483">
    <property type="component" value="Unassembled WGS sequence"/>
</dbReference>
<sequence>MLDADFSDSLLIPLSPSYLLIRHSVETLCTCSIWCVLLESSFFSWESACDQHRAIHHCPDKGQGFCIFLKKTPPTSFNQCSDGH</sequence>
<keyword evidence="2" id="KW-1185">Reference proteome</keyword>
<reference evidence="1" key="1">
    <citation type="submission" date="2023-05" db="EMBL/GenBank/DDBJ databases">
        <authorList>
            <person name="Stuckert A."/>
        </authorList>
    </citation>
    <scope>NUCLEOTIDE SEQUENCE</scope>
</reference>
<protein>
    <submittedName>
        <fullName evidence="1">Uncharacterized protein</fullName>
    </submittedName>
</protein>
<comment type="caution">
    <text evidence="1">The sequence shown here is derived from an EMBL/GenBank/DDBJ whole genome shotgun (WGS) entry which is preliminary data.</text>
</comment>
<dbReference type="EMBL" id="CATNWA010003753">
    <property type="protein sequence ID" value="CAI9546175.1"/>
    <property type="molecule type" value="Genomic_DNA"/>
</dbReference>
<name>A0ABN9BEZ4_9NEOB</name>
<evidence type="ECO:0000313" key="2">
    <source>
        <dbReference type="Proteomes" id="UP001162483"/>
    </source>
</evidence>
<gene>
    <name evidence="1" type="ORF">SPARVUS_LOCUS2792147</name>
</gene>
<evidence type="ECO:0000313" key="1">
    <source>
        <dbReference type="EMBL" id="CAI9546175.1"/>
    </source>
</evidence>
<accession>A0ABN9BEZ4</accession>